<keyword evidence="5 9" id="KW-0067">ATP-binding</keyword>
<dbReference type="GO" id="GO:0015833">
    <property type="term" value="P:peptide transport"/>
    <property type="evidence" value="ECO:0007669"/>
    <property type="project" value="UniProtKB-KW"/>
</dbReference>
<reference evidence="9 10" key="1">
    <citation type="submission" date="2015-01" db="EMBL/GenBank/DDBJ databases">
        <authorList>
            <person name="Pelicic Vladimir"/>
        </authorList>
    </citation>
    <scope>NUCLEOTIDE SEQUENCE [LARGE SCALE GENOMIC DNA]</scope>
    <source>
        <strain evidence="9 10">2908</strain>
    </source>
</reference>
<keyword evidence="3" id="KW-0813">Transport</keyword>
<accession>A0A0B7GIV8</accession>
<dbReference type="PROSITE" id="PS50893">
    <property type="entry name" value="ABC_TRANSPORTER_2"/>
    <property type="match status" value="1"/>
</dbReference>
<evidence type="ECO:0000313" key="10">
    <source>
        <dbReference type="Proteomes" id="UP000183504"/>
    </source>
</evidence>
<dbReference type="GO" id="GO:0016887">
    <property type="term" value="F:ATP hydrolysis activity"/>
    <property type="evidence" value="ECO:0007669"/>
    <property type="project" value="InterPro"/>
</dbReference>
<comment type="similarity">
    <text evidence="2">Belongs to the ABC transporter superfamily.</text>
</comment>
<dbReference type="AlphaFoldDB" id="A0A0B7GIV8"/>
<evidence type="ECO:0000259" key="8">
    <source>
        <dbReference type="PROSITE" id="PS50893"/>
    </source>
</evidence>
<dbReference type="GO" id="GO:0055085">
    <property type="term" value="P:transmembrane transport"/>
    <property type="evidence" value="ECO:0007669"/>
    <property type="project" value="UniProtKB-ARBA"/>
</dbReference>
<dbReference type="PANTHER" id="PTHR43776">
    <property type="entry name" value="TRANSPORT ATP-BINDING PROTEIN"/>
    <property type="match status" value="1"/>
</dbReference>
<dbReference type="InterPro" id="IPR003593">
    <property type="entry name" value="AAA+_ATPase"/>
</dbReference>
<evidence type="ECO:0000256" key="2">
    <source>
        <dbReference type="ARBA" id="ARBA00005417"/>
    </source>
</evidence>
<proteinExistence type="inferred from homology"/>
<keyword evidence="4" id="KW-0547">Nucleotide-binding</keyword>
<dbReference type="GO" id="GO:0015031">
    <property type="term" value="P:protein transport"/>
    <property type="evidence" value="ECO:0007669"/>
    <property type="project" value="UniProtKB-KW"/>
</dbReference>
<dbReference type="PROSITE" id="PS00211">
    <property type="entry name" value="ABC_TRANSPORTER_1"/>
    <property type="match status" value="1"/>
</dbReference>
<evidence type="ECO:0000256" key="1">
    <source>
        <dbReference type="ARBA" id="ARBA00004202"/>
    </source>
</evidence>
<dbReference type="GO" id="GO:0005524">
    <property type="term" value="F:ATP binding"/>
    <property type="evidence" value="ECO:0007669"/>
    <property type="project" value="UniProtKB-KW"/>
</dbReference>
<dbReference type="Proteomes" id="UP000183504">
    <property type="component" value="Unassembled WGS sequence"/>
</dbReference>
<keyword evidence="6" id="KW-0571">Peptide transport</keyword>
<protein>
    <submittedName>
        <fullName evidence="9">Putative ABC transporter ATP-binding protein</fullName>
    </submittedName>
</protein>
<dbReference type="InterPro" id="IPR017871">
    <property type="entry name" value="ABC_transporter-like_CS"/>
</dbReference>
<evidence type="ECO:0000256" key="4">
    <source>
        <dbReference type="ARBA" id="ARBA00022741"/>
    </source>
</evidence>
<dbReference type="InterPro" id="IPR027417">
    <property type="entry name" value="P-loop_NTPase"/>
</dbReference>
<dbReference type="InterPro" id="IPR003439">
    <property type="entry name" value="ABC_transporter-like_ATP-bd"/>
</dbReference>
<dbReference type="Gene3D" id="3.40.50.300">
    <property type="entry name" value="P-loop containing nucleotide triphosphate hydrolases"/>
    <property type="match status" value="1"/>
</dbReference>
<dbReference type="EMBL" id="CDMW01000001">
    <property type="protein sequence ID" value="CEL89705.1"/>
    <property type="molecule type" value="Genomic_DNA"/>
</dbReference>
<dbReference type="PANTHER" id="PTHR43776:SF7">
    <property type="entry name" value="D,D-DIPEPTIDE TRANSPORT ATP-BINDING PROTEIN DDPF-RELATED"/>
    <property type="match status" value="1"/>
</dbReference>
<evidence type="ECO:0000256" key="3">
    <source>
        <dbReference type="ARBA" id="ARBA00022448"/>
    </source>
</evidence>
<sequence length="256" mass="28778">MNQVLIGRQLTYEYSQIGERRIGVFDIDISLEKGQALGLVGESGSGKSTIAKLICRFLKPDQGELTLLGQPVSAYKDRDYYARVQYIAQQPQSTFHPKRSIQQSLEEVCRNFSLYQQPSDRKQAIHDLLTSVGLTPELAQRLPYQLSGGECQRAAIARALLINPDVLICDEITSALDVTVQYEVMQLLADIKERSQTSFLFISHDIALVSNFAEDLIVLKDGIVQEKGSMREVVSAPKSDYTKLLLSQYREDKDED</sequence>
<gene>
    <name evidence="9" type="ORF">SSV_0391</name>
</gene>
<dbReference type="SMART" id="SM00382">
    <property type="entry name" value="AAA"/>
    <property type="match status" value="1"/>
</dbReference>
<dbReference type="GO" id="GO:0005886">
    <property type="term" value="C:plasma membrane"/>
    <property type="evidence" value="ECO:0007669"/>
    <property type="project" value="UniProtKB-SubCell"/>
</dbReference>
<dbReference type="SUPFAM" id="SSF52540">
    <property type="entry name" value="P-loop containing nucleoside triphosphate hydrolases"/>
    <property type="match status" value="1"/>
</dbReference>
<evidence type="ECO:0000256" key="6">
    <source>
        <dbReference type="ARBA" id="ARBA00022856"/>
    </source>
</evidence>
<evidence type="ECO:0000313" key="9">
    <source>
        <dbReference type="EMBL" id="CEL89705.1"/>
    </source>
</evidence>
<evidence type="ECO:0000256" key="5">
    <source>
        <dbReference type="ARBA" id="ARBA00022840"/>
    </source>
</evidence>
<keyword evidence="7" id="KW-0653">Protein transport</keyword>
<dbReference type="RefSeq" id="WP_002898237.1">
    <property type="nucleotide sequence ID" value="NZ_CDMW01000001.1"/>
</dbReference>
<comment type="subcellular location">
    <subcellularLocation>
        <location evidence="1">Cell membrane</location>
        <topology evidence="1">Peripheral membrane protein</topology>
    </subcellularLocation>
</comment>
<dbReference type="Pfam" id="PF00005">
    <property type="entry name" value="ABC_tran"/>
    <property type="match status" value="1"/>
</dbReference>
<dbReference type="InterPro" id="IPR050319">
    <property type="entry name" value="ABC_transp_ATP-bind"/>
</dbReference>
<evidence type="ECO:0000256" key="7">
    <source>
        <dbReference type="ARBA" id="ARBA00022927"/>
    </source>
</evidence>
<feature type="domain" description="ABC transporter" evidence="8">
    <location>
        <begin position="5"/>
        <end position="246"/>
    </location>
</feature>
<name>A0A0B7GIV8_STRSA</name>
<dbReference type="CDD" id="cd03257">
    <property type="entry name" value="ABC_NikE_OppD_transporters"/>
    <property type="match status" value="1"/>
</dbReference>
<organism evidence="9 10">
    <name type="scientific">Streptococcus sanguinis</name>
    <dbReference type="NCBI Taxonomy" id="1305"/>
    <lineage>
        <taxon>Bacteria</taxon>
        <taxon>Bacillati</taxon>
        <taxon>Bacillota</taxon>
        <taxon>Bacilli</taxon>
        <taxon>Lactobacillales</taxon>
        <taxon>Streptococcaceae</taxon>
        <taxon>Streptococcus</taxon>
    </lineage>
</organism>